<evidence type="ECO:0000259" key="2">
    <source>
        <dbReference type="SMART" id="SM00382"/>
    </source>
</evidence>
<feature type="region of interest" description="Disordered" evidence="1">
    <location>
        <begin position="639"/>
        <end position="677"/>
    </location>
</feature>
<dbReference type="SUPFAM" id="SSF52540">
    <property type="entry name" value="P-loop containing nucleoside triphosphate hydrolases"/>
    <property type="match status" value="1"/>
</dbReference>
<feature type="domain" description="AAA+ ATPase" evidence="2">
    <location>
        <begin position="257"/>
        <end position="408"/>
    </location>
</feature>
<dbReference type="Gene3D" id="3.40.50.300">
    <property type="entry name" value="P-loop containing nucleotide triphosphate hydrolases"/>
    <property type="match status" value="1"/>
</dbReference>
<dbReference type="RefSeq" id="WP_184182184.1">
    <property type="nucleotide sequence ID" value="NZ_BMNF01000007.1"/>
</dbReference>
<evidence type="ECO:0000313" key="3">
    <source>
        <dbReference type="EMBL" id="MBB5479499.1"/>
    </source>
</evidence>
<dbReference type="SMART" id="SM00382">
    <property type="entry name" value="AAA"/>
    <property type="match status" value="1"/>
</dbReference>
<dbReference type="InterPro" id="IPR003593">
    <property type="entry name" value="AAA+_ATPase"/>
</dbReference>
<dbReference type="EMBL" id="JACHDP010000001">
    <property type="protein sequence ID" value="MBB5479499.1"/>
    <property type="molecule type" value="Genomic_DNA"/>
</dbReference>
<gene>
    <name evidence="3" type="ORF">HNR20_004004</name>
</gene>
<dbReference type="InterPro" id="IPR027417">
    <property type="entry name" value="P-loop_NTPase"/>
</dbReference>
<dbReference type="InterPro" id="IPR018647">
    <property type="entry name" value="SLFN_3-like_DNA/RNA_helicase"/>
</dbReference>
<evidence type="ECO:0000313" key="4">
    <source>
        <dbReference type="Proteomes" id="UP000586947"/>
    </source>
</evidence>
<organism evidence="3 4">
    <name type="scientific">Micromonospora parathelypteridis</name>
    <dbReference type="NCBI Taxonomy" id="1839617"/>
    <lineage>
        <taxon>Bacteria</taxon>
        <taxon>Bacillati</taxon>
        <taxon>Actinomycetota</taxon>
        <taxon>Actinomycetes</taxon>
        <taxon>Micromonosporales</taxon>
        <taxon>Micromonosporaceae</taxon>
        <taxon>Micromonospora</taxon>
    </lineage>
</organism>
<evidence type="ECO:0000256" key="1">
    <source>
        <dbReference type="SAM" id="MobiDB-lite"/>
    </source>
</evidence>
<proteinExistence type="predicted"/>
<sequence length="677" mass="76137">MLAFQTTPAQIVALHDDERLDDELAAYLTASGYKVNGPERRSWRNSLPALARHLCALGYGDLDALVEYQLPRSSRRIDVILAGAEPLTMRATYLVVELKQWSEASRYDDDGSVLRVNYLEQPQLHPALQVQAYCAYLVDYVEKVREWPNAVHGMAYLHNAKRDHIPDLLRERSYQSMVWTPDKAEQFPVYLERKFHRVRHPQAAYRLLTSPIRQSRQLLSLAADEVTNRALFPLLDEQRAAYELVLRGVRWAEEGRGKRVVIISGGPGSGKSAIGLNLLAELAREERQIAHATGSRAFTRTLQQYARRQPADPAQRTRPLFSYFMDFMDATPDKLDVLICDEAHRIRARSTKGSRQGSKPQVQELIEAAKVPVFLLDDNQVVRPDEVGSVDTITEAAGQLDLEVDRIELGAQFRCGGSPRYERWVLHLLGLARAAPYRWKGDERFRLALVDSPEEMETILRGCQDRGESARISAGFCWPWTHRAQNGRLVPDVRIESWARPWNAYDDYPPKGIPTSAYWATDPRGFGQIGCIYTAQGFEYDWSGVIIGKDLVVRDGRFVSDPRKSCDPAIVNGEGRVIARNADRLIRNTYKVLLTRGLRGTLLFADDPETQAFLSQLIPAPHRPGRLIAPGVRRIDAVRADRPAGSHTGTPATPSERSDTGSMPARSGAADGELDER</sequence>
<dbReference type="Proteomes" id="UP000586947">
    <property type="component" value="Unassembled WGS sequence"/>
</dbReference>
<dbReference type="Pfam" id="PF09848">
    <property type="entry name" value="SLFN-g3_helicase"/>
    <property type="match status" value="1"/>
</dbReference>
<name>A0A840W5L6_9ACTN</name>
<accession>A0A840W5L6</accession>
<keyword evidence="4" id="KW-1185">Reference proteome</keyword>
<protein>
    <recommendedName>
        <fullName evidence="2">AAA+ ATPase domain-containing protein</fullName>
    </recommendedName>
</protein>
<reference evidence="3 4" key="1">
    <citation type="submission" date="2020-08" db="EMBL/GenBank/DDBJ databases">
        <title>Sequencing the genomes of 1000 actinobacteria strains.</title>
        <authorList>
            <person name="Klenk H.-P."/>
        </authorList>
    </citation>
    <scope>NUCLEOTIDE SEQUENCE [LARGE SCALE GENOMIC DNA]</scope>
    <source>
        <strain evidence="3 4">DSM 103125</strain>
    </source>
</reference>
<comment type="caution">
    <text evidence="3">The sequence shown here is derived from an EMBL/GenBank/DDBJ whole genome shotgun (WGS) entry which is preliminary data.</text>
</comment>
<dbReference type="AlphaFoldDB" id="A0A840W5L6"/>